<evidence type="ECO:0000256" key="7">
    <source>
        <dbReference type="PROSITE-ProRule" id="PRU00221"/>
    </source>
</evidence>
<keyword evidence="2 7" id="KW-0853">WD repeat</keyword>
<evidence type="ECO:0000259" key="8">
    <source>
        <dbReference type="Pfam" id="PF24807"/>
    </source>
</evidence>
<dbReference type="AlphaFoldDB" id="D2VJT4"/>
<dbReference type="PANTHER" id="PTHR19918">
    <property type="entry name" value="CELL DIVISION CYCLE 20 CDC20 FIZZY -RELATED"/>
    <property type="match status" value="1"/>
</dbReference>
<dbReference type="Proteomes" id="UP000006671">
    <property type="component" value="Unassembled WGS sequence"/>
</dbReference>
<dbReference type="GO" id="GO:0031145">
    <property type="term" value="P:anaphase-promoting complex-dependent catabolic process"/>
    <property type="evidence" value="ECO:0007669"/>
    <property type="project" value="TreeGrafter"/>
</dbReference>
<keyword evidence="4" id="KW-0677">Repeat</keyword>
<dbReference type="GO" id="GO:0010997">
    <property type="term" value="F:anaphase-promoting complex binding"/>
    <property type="evidence" value="ECO:0007669"/>
    <property type="project" value="InterPro"/>
</dbReference>
<dbReference type="PROSITE" id="PS50294">
    <property type="entry name" value="WD_REPEATS_REGION"/>
    <property type="match status" value="1"/>
</dbReference>
<dbReference type="PANTHER" id="PTHR19918:SF8">
    <property type="entry name" value="FI02843P"/>
    <property type="match status" value="1"/>
</dbReference>
<dbReference type="RefSeq" id="XP_002675832.1">
    <property type="nucleotide sequence ID" value="XM_002675786.1"/>
</dbReference>
<evidence type="ECO:0000256" key="2">
    <source>
        <dbReference type="ARBA" id="ARBA00022574"/>
    </source>
</evidence>
<dbReference type="GO" id="GO:0005680">
    <property type="term" value="C:anaphase-promoting complex"/>
    <property type="evidence" value="ECO:0007669"/>
    <property type="project" value="TreeGrafter"/>
</dbReference>
<dbReference type="InParanoid" id="D2VJT4"/>
<dbReference type="InterPro" id="IPR036322">
    <property type="entry name" value="WD40_repeat_dom_sf"/>
</dbReference>
<protein>
    <submittedName>
        <fullName evidence="9">Predicted protein</fullName>
    </submittedName>
</protein>
<feature type="repeat" description="WD" evidence="7">
    <location>
        <begin position="44"/>
        <end position="78"/>
    </location>
</feature>
<dbReference type="InterPro" id="IPR015943">
    <property type="entry name" value="WD40/YVTN_repeat-like_dom_sf"/>
</dbReference>
<dbReference type="GO" id="GO:1905786">
    <property type="term" value="P:positive regulation of anaphase-promoting complex-dependent catabolic process"/>
    <property type="evidence" value="ECO:0007669"/>
    <property type="project" value="TreeGrafter"/>
</dbReference>
<dbReference type="SUPFAM" id="SSF50978">
    <property type="entry name" value="WD40 repeat-like"/>
    <property type="match status" value="1"/>
</dbReference>
<dbReference type="GO" id="GO:1990757">
    <property type="term" value="F:ubiquitin ligase activator activity"/>
    <property type="evidence" value="ECO:0007669"/>
    <property type="project" value="TreeGrafter"/>
</dbReference>
<dbReference type="OMA" id="NIMTHDI"/>
<evidence type="ECO:0000256" key="4">
    <source>
        <dbReference type="ARBA" id="ARBA00022737"/>
    </source>
</evidence>
<keyword evidence="5" id="KW-0498">Mitosis</keyword>
<organism evidence="10">
    <name type="scientific">Naegleria gruberi</name>
    <name type="common">Amoeba</name>
    <dbReference type="NCBI Taxonomy" id="5762"/>
    <lineage>
        <taxon>Eukaryota</taxon>
        <taxon>Discoba</taxon>
        <taxon>Heterolobosea</taxon>
        <taxon>Tetramitia</taxon>
        <taxon>Eutetramitia</taxon>
        <taxon>Vahlkampfiidae</taxon>
        <taxon>Naegleria</taxon>
    </lineage>
</organism>
<evidence type="ECO:0000313" key="9">
    <source>
        <dbReference type="EMBL" id="EFC43088.1"/>
    </source>
</evidence>
<keyword evidence="10" id="KW-1185">Reference proteome</keyword>
<feature type="domain" description="CDC20/Fizzy WD40" evidence="8">
    <location>
        <begin position="5"/>
        <end position="301"/>
    </location>
</feature>
<keyword evidence="6" id="KW-0131">Cell cycle</keyword>
<dbReference type="InterPro" id="IPR001680">
    <property type="entry name" value="WD40_rpt"/>
</dbReference>
<dbReference type="GeneID" id="8853142"/>
<dbReference type="STRING" id="5762.D2VJT4"/>
<evidence type="ECO:0000256" key="6">
    <source>
        <dbReference type="ARBA" id="ARBA00023306"/>
    </source>
</evidence>
<proteinExistence type="inferred from homology"/>
<dbReference type="GO" id="GO:0051301">
    <property type="term" value="P:cell division"/>
    <property type="evidence" value="ECO:0007669"/>
    <property type="project" value="UniProtKB-KW"/>
</dbReference>
<sequence length="319" mass="35156">MKSDYVNDYYTNNICWSGGNILAVATEDKAVNLWNANLGSVCELKQESDITTSVSWNKDGSILAIGFNSGQIHLWDIERTIKIGQISGHRDRVPVISWNPVQKHLISSGSDNFGNIMTHDIRSGEVISSVAGNCAKICGLEWSPNGQQLASSGSDNEIQIWKVNVEQPEFRLQKHNSTVKALSWSHNYQSPKLASGGGVGDGKICIWETETGKLIRKIKHLNSRVFGLVWSKVYSNLLIGSAMSKNNAAENNAIRVFDITKEEGEELLVSDEITDNRILNIVESPRGGFVAGAYDNTLSFWKVTKDGLTQQSSIKHNSC</sequence>
<evidence type="ECO:0000313" key="10">
    <source>
        <dbReference type="Proteomes" id="UP000006671"/>
    </source>
</evidence>
<dbReference type="PROSITE" id="PS50082">
    <property type="entry name" value="WD_REPEATS_2"/>
    <property type="match status" value="2"/>
</dbReference>
<dbReference type="KEGG" id="ngr:NAEGRDRAFT_69155"/>
<name>D2VJT4_NAEGR</name>
<keyword evidence="3" id="KW-0132">Cell division</keyword>
<gene>
    <name evidence="9" type="ORF">NAEGRDRAFT_69155</name>
</gene>
<dbReference type="Gene3D" id="2.130.10.10">
    <property type="entry name" value="YVTN repeat-like/Quinoprotein amine dehydrogenase"/>
    <property type="match status" value="1"/>
</dbReference>
<accession>D2VJT4</accession>
<dbReference type="VEuPathDB" id="AmoebaDB:NAEGRDRAFT_69155"/>
<dbReference type="SMART" id="SM00320">
    <property type="entry name" value="WD40"/>
    <property type="match status" value="7"/>
</dbReference>
<dbReference type="eggNOG" id="KOG0305">
    <property type="taxonomic scope" value="Eukaryota"/>
</dbReference>
<comment type="similarity">
    <text evidence="1">Belongs to the WD repeat CDC20/Fizzy family.</text>
</comment>
<dbReference type="OrthoDB" id="10263272at2759"/>
<dbReference type="InterPro" id="IPR056150">
    <property type="entry name" value="WD40_CDC20-Fz"/>
</dbReference>
<dbReference type="Pfam" id="PF24807">
    <property type="entry name" value="WD40_CDC20-Fz"/>
    <property type="match status" value="1"/>
</dbReference>
<reference evidence="9 10" key="1">
    <citation type="journal article" date="2010" name="Cell">
        <title>The genome of Naegleria gruberi illuminates early eukaryotic versatility.</title>
        <authorList>
            <person name="Fritz-Laylin L.K."/>
            <person name="Prochnik S.E."/>
            <person name="Ginger M.L."/>
            <person name="Dacks J.B."/>
            <person name="Carpenter M.L."/>
            <person name="Field M.C."/>
            <person name="Kuo A."/>
            <person name="Paredez A."/>
            <person name="Chapman J."/>
            <person name="Pham J."/>
            <person name="Shu S."/>
            <person name="Neupane R."/>
            <person name="Cipriano M."/>
            <person name="Mancuso J."/>
            <person name="Tu H."/>
            <person name="Salamov A."/>
            <person name="Lindquist E."/>
            <person name="Shapiro H."/>
            <person name="Lucas S."/>
            <person name="Grigoriev I.V."/>
            <person name="Cande W.Z."/>
            <person name="Fulton C."/>
            <person name="Rokhsar D.S."/>
            <person name="Dawson S.C."/>
        </authorList>
    </citation>
    <scope>NUCLEOTIDE SEQUENCE [LARGE SCALE GENOMIC DNA]</scope>
    <source>
        <strain evidence="9 10">NEG-M</strain>
    </source>
</reference>
<dbReference type="InterPro" id="IPR033010">
    <property type="entry name" value="Cdc20/Fizzy"/>
</dbReference>
<evidence type="ECO:0000256" key="3">
    <source>
        <dbReference type="ARBA" id="ARBA00022618"/>
    </source>
</evidence>
<feature type="repeat" description="WD" evidence="7">
    <location>
        <begin position="130"/>
        <end position="164"/>
    </location>
</feature>
<evidence type="ECO:0000256" key="1">
    <source>
        <dbReference type="ARBA" id="ARBA00006445"/>
    </source>
</evidence>
<evidence type="ECO:0000256" key="5">
    <source>
        <dbReference type="ARBA" id="ARBA00022776"/>
    </source>
</evidence>
<dbReference type="FunCoup" id="D2VJT4">
    <property type="interactions" value="647"/>
</dbReference>
<dbReference type="EMBL" id="GG738876">
    <property type="protein sequence ID" value="EFC43088.1"/>
    <property type="molecule type" value="Genomic_DNA"/>
</dbReference>